<dbReference type="GO" id="GO:0006783">
    <property type="term" value="P:heme biosynthetic process"/>
    <property type="evidence" value="ECO:0007669"/>
    <property type="project" value="UniProtKB-UniRule"/>
</dbReference>
<dbReference type="SUPFAM" id="SSF51905">
    <property type="entry name" value="FAD/NAD(P)-binding domain"/>
    <property type="match status" value="1"/>
</dbReference>
<evidence type="ECO:0000256" key="2">
    <source>
        <dbReference type="ARBA" id="ARBA00022630"/>
    </source>
</evidence>
<keyword evidence="2 6" id="KW-0285">Flavoprotein</keyword>
<evidence type="ECO:0000259" key="8">
    <source>
        <dbReference type="Pfam" id="PF01593"/>
    </source>
</evidence>
<comment type="cofactor">
    <cofactor evidence="1 6">
        <name>FAD</name>
        <dbReference type="ChEBI" id="CHEBI:57692"/>
    </cofactor>
</comment>
<feature type="region of interest" description="Disordered" evidence="7">
    <location>
        <begin position="1"/>
        <end position="20"/>
    </location>
</feature>
<dbReference type="UniPathway" id="UPA00252"/>
<dbReference type="EC" id="1.3.3.15" evidence="6"/>
<feature type="domain" description="Amine oxidase" evidence="8">
    <location>
        <begin position="35"/>
        <end position="505"/>
    </location>
</feature>
<dbReference type="InterPro" id="IPR050464">
    <property type="entry name" value="Zeta_carotene_desat/Oxidored"/>
</dbReference>
<name>A0A5B9MNQ7_9BACT</name>
<evidence type="ECO:0000256" key="3">
    <source>
        <dbReference type="ARBA" id="ARBA00022827"/>
    </source>
</evidence>
<dbReference type="PRINTS" id="PR00419">
    <property type="entry name" value="ADXRDTASE"/>
</dbReference>
<sequence>MDFSRLSQQDGNETAMTESVSPSVPKRIAVIGGGLSGLATAFYLKRFSPRASIKVYESSSRLGGVIHTERIESAGHGCFVIDHGADMFATEPPAAIQLCRDLGVEDQLIVPDTSRAGAMIVHRGKLVPIPDGFVLMRATKLWQMVTTPLLSIPGKLRFLAERFVGGQAVPNAVADDVSVADFVRHRMGGEVLDRLVGPLVAGIYTADIEKLSMNATMAPMVAMVKKHGSLAQATLARRRENQDVTERNSAGARYEKFRGFPDGMKQLIDTLAAAIGEESIQTDTPITALRHTDDVSQPWELSFDRGAESFDEVILAAPAAASASLLRSIDAAAIQTPCRTAADALSSIPSASTAIAVLCVRKSQIARLPHQFGFVVPQIENRKILAASFASHKYPIRCPADHVIIRVFVGGALQPELLQQSDEQIVDMVRGELADLIGMTGRETLARVVRWNDAMPQYHVGHLKRVETIETAMVQIPHLHLVTNALRGVGIAPVIAAGKKMAKTISGAE</sequence>
<comment type="pathway">
    <text evidence="6">Porphyrin-containing compound metabolism; protoheme biosynthesis.</text>
</comment>
<dbReference type="Proteomes" id="UP000321353">
    <property type="component" value="Chromosome"/>
</dbReference>
<dbReference type="NCBIfam" id="TIGR00562">
    <property type="entry name" value="proto_IX_ox"/>
    <property type="match status" value="1"/>
</dbReference>
<evidence type="ECO:0000313" key="10">
    <source>
        <dbReference type="Proteomes" id="UP000321353"/>
    </source>
</evidence>
<keyword evidence="3 6" id="KW-0274">FAD</keyword>
<evidence type="ECO:0000313" key="9">
    <source>
        <dbReference type="EMBL" id="QEG01980.1"/>
    </source>
</evidence>
<protein>
    <recommendedName>
        <fullName evidence="6">Coproporphyrinogen III oxidase</fullName>
        <ecNumber evidence="6">1.3.3.15</ecNumber>
    </recommendedName>
</protein>
<keyword evidence="6" id="KW-0963">Cytoplasm</keyword>
<evidence type="ECO:0000256" key="5">
    <source>
        <dbReference type="ARBA" id="ARBA00023133"/>
    </source>
</evidence>
<keyword evidence="5 6" id="KW-0350">Heme biosynthesis</keyword>
<evidence type="ECO:0000256" key="7">
    <source>
        <dbReference type="SAM" id="MobiDB-lite"/>
    </source>
</evidence>
<dbReference type="GO" id="GO:0004729">
    <property type="term" value="F:oxygen-dependent protoporphyrinogen oxidase activity"/>
    <property type="evidence" value="ECO:0007669"/>
    <property type="project" value="UniProtKB-UniRule"/>
</dbReference>
<comment type="similarity">
    <text evidence="6">Belongs to the protoporphyrinogen/coproporphyrinogen oxidase family. Coproporphyrinogen III oxidase subfamily.</text>
</comment>
<dbReference type="RefSeq" id="WP_315854277.1">
    <property type="nucleotide sequence ID" value="NZ_CP036264.1"/>
</dbReference>
<reference evidence="9 10" key="1">
    <citation type="submission" date="2019-02" db="EMBL/GenBank/DDBJ databases">
        <title>Planctomycetal bacteria perform biofilm scaping via a novel small molecule.</title>
        <authorList>
            <person name="Jeske O."/>
            <person name="Boedeker C."/>
            <person name="Wiegand S."/>
            <person name="Breitling P."/>
            <person name="Kallscheuer N."/>
            <person name="Jogler M."/>
            <person name="Rohde M."/>
            <person name="Petersen J."/>
            <person name="Medema M.H."/>
            <person name="Surup F."/>
            <person name="Jogler C."/>
        </authorList>
    </citation>
    <scope>NUCLEOTIDE SEQUENCE [LARGE SCALE GENOMIC DNA]</scope>
    <source>
        <strain evidence="9 10">Mal15</strain>
    </source>
</reference>
<dbReference type="Gene3D" id="1.10.3110.10">
    <property type="entry name" value="protoporphyrinogen ix oxidase, domain 3"/>
    <property type="match status" value="1"/>
</dbReference>
<organism evidence="9 10">
    <name type="scientific">Stieleria maiorica</name>
    <dbReference type="NCBI Taxonomy" id="2795974"/>
    <lineage>
        <taxon>Bacteria</taxon>
        <taxon>Pseudomonadati</taxon>
        <taxon>Planctomycetota</taxon>
        <taxon>Planctomycetia</taxon>
        <taxon>Pirellulales</taxon>
        <taxon>Pirellulaceae</taxon>
        <taxon>Stieleria</taxon>
    </lineage>
</organism>
<dbReference type="EMBL" id="CP036264">
    <property type="protein sequence ID" value="QEG01980.1"/>
    <property type="molecule type" value="Genomic_DNA"/>
</dbReference>
<dbReference type="Gene3D" id="3.90.660.20">
    <property type="entry name" value="Protoporphyrinogen oxidase, mitochondrial, domain 2"/>
    <property type="match status" value="1"/>
</dbReference>
<accession>A0A5B9MNQ7</accession>
<dbReference type="InterPro" id="IPR004572">
    <property type="entry name" value="Protoporphyrinogen_oxidase"/>
</dbReference>
<evidence type="ECO:0000256" key="6">
    <source>
        <dbReference type="RuleBase" id="RU364052"/>
    </source>
</evidence>
<dbReference type="AlphaFoldDB" id="A0A5B9MNQ7"/>
<keyword evidence="10" id="KW-1185">Reference proteome</keyword>
<dbReference type="KEGG" id="smam:Mal15_60630"/>
<proteinExistence type="inferred from homology"/>
<keyword evidence="4 6" id="KW-0560">Oxidoreductase</keyword>
<dbReference type="SUPFAM" id="SSF54373">
    <property type="entry name" value="FAD-linked reductases, C-terminal domain"/>
    <property type="match status" value="1"/>
</dbReference>
<comment type="subcellular location">
    <subcellularLocation>
        <location evidence="6">Cytoplasm</location>
    </subcellularLocation>
</comment>
<dbReference type="InterPro" id="IPR036188">
    <property type="entry name" value="FAD/NAD-bd_sf"/>
</dbReference>
<comment type="function">
    <text evidence="6">Involved in coproporphyrin-dependent heme b biosynthesis. Catalyzes the oxidation of coproporphyrinogen III to coproporphyrin III.</text>
</comment>
<dbReference type="PANTHER" id="PTHR42923:SF3">
    <property type="entry name" value="PROTOPORPHYRINOGEN OXIDASE"/>
    <property type="match status" value="1"/>
</dbReference>
<gene>
    <name evidence="9" type="primary">hemY_2</name>
    <name evidence="9" type="ORF">Mal15_60630</name>
</gene>
<dbReference type="Pfam" id="PF01593">
    <property type="entry name" value="Amino_oxidase"/>
    <property type="match status" value="1"/>
</dbReference>
<dbReference type="Gene3D" id="3.50.50.60">
    <property type="entry name" value="FAD/NAD(P)-binding domain"/>
    <property type="match status" value="1"/>
</dbReference>
<dbReference type="GO" id="GO:0005737">
    <property type="term" value="C:cytoplasm"/>
    <property type="evidence" value="ECO:0007669"/>
    <property type="project" value="UniProtKB-SubCell"/>
</dbReference>
<dbReference type="InterPro" id="IPR002937">
    <property type="entry name" value="Amino_oxidase"/>
</dbReference>
<evidence type="ECO:0000256" key="4">
    <source>
        <dbReference type="ARBA" id="ARBA00023002"/>
    </source>
</evidence>
<comment type="catalytic activity">
    <reaction evidence="6">
        <text>coproporphyrinogen III + 3 O2 = coproporphyrin III + 3 H2O2</text>
        <dbReference type="Rhea" id="RHEA:43436"/>
        <dbReference type="ChEBI" id="CHEBI:15379"/>
        <dbReference type="ChEBI" id="CHEBI:16240"/>
        <dbReference type="ChEBI" id="CHEBI:57309"/>
        <dbReference type="ChEBI" id="CHEBI:131725"/>
        <dbReference type="EC" id="1.3.3.15"/>
    </reaction>
</comment>
<dbReference type="PANTHER" id="PTHR42923">
    <property type="entry name" value="PROTOPORPHYRINOGEN OXIDASE"/>
    <property type="match status" value="1"/>
</dbReference>
<evidence type="ECO:0000256" key="1">
    <source>
        <dbReference type="ARBA" id="ARBA00001974"/>
    </source>
</evidence>